<dbReference type="PANTHER" id="PTHR20854:SF4">
    <property type="entry name" value="INOSITOL-1-MONOPHOSPHATASE-RELATED"/>
    <property type="match status" value="1"/>
</dbReference>
<dbReference type="PANTHER" id="PTHR20854">
    <property type="entry name" value="INOSITOL MONOPHOSPHATASE"/>
    <property type="match status" value="1"/>
</dbReference>
<dbReference type="SUPFAM" id="SSF56655">
    <property type="entry name" value="Carbohydrate phosphatase"/>
    <property type="match status" value="1"/>
</dbReference>
<dbReference type="PROSITE" id="PS00629">
    <property type="entry name" value="IMP_1"/>
    <property type="match status" value="1"/>
</dbReference>
<dbReference type="GO" id="GO:0046872">
    <property type="term" value="F:metal ion binding"/>
    <property type="evidence" value="ECO:0007669"/>
    <property type="project" value="UniProtKB-KW"/>
</dbReference>
<feature type="binding site" evidence="4">
    <location>
        <position position="89"/>
    </location>
    <ligand>
        <name>Mg(2+)</name>
        <dbReference type="ChEBI" id="CHEBI:18420"/>
        <label>1</label>
        <note>catalytic</note>
    </ligand>
</feature>
<feature type="binding site" evidence="4">
    <location>
        <position position="92"/>
    </location>
    <ligand>
        <name>Mg(2+)</name>
        <dbReference type="ChEBI" id="CHEBI:18420"/>
        <label>1</label>
        <note>catalytic</note>
    </ligand>
</feature>
<evidence type="ECO:0000313" key="6">
    <source>
        <dbReference type="Proteomes" id="UP000505355"/>
    </source>
</evidence>
<dbReference type="Gene3D" id="3.30.540.10">
    <property type="entry name" value="Fructose-1,6-Bisphosphatase, subunit A, domain 1"/>
    <property type="match status" value="1"/>
</dbReference>
<name>A0A7D4TQM4_9SPHI</name>
<accession>A0A7D4TQM4</accession>
<dbReference type="RefSeq" id="WP_173416134.1">
    <property type="nucleotide sequence ID" value="NZ_CP054139.1"/>
</dbReference>
<dbReference type="Pfam" id="PF00459">
    <property type="entry name" value="Inositol_P"/>
    <property type="match status" value="1"/>
</dbReference>
<dbReference type="AlphaFoldDB" id="A0A7D4TQM4"/>
<evidence type="ECO:0000256" key="2">
    <source>
        <dbReference type="ARBA" id="ARBA00022801"/>
    </source>
</evidence>
<dbReference type="GO" id="GO:0006020">
    <property type="term" value="P:inositol metabolic process"/>
    <property type="evidence" value="ECO:0007669"/>
    <property type="project" value="TreeGrafter"/>
</dbReference>
<dbReference type="PRINTS" id="PR00377">
    <property type="entry name" value="IMPHPHTASES"/>
</dbReference>
<keyword evidence="6" id="KW-1185">Reference proteome</keyword>
<evidence type="ECO:0000256" key="3">
    <source>
        <dbReference type="ARBA" id="ARBA00022842"/>
    </source>
</evidence>
<gene>
    <name evidence="5" type="ORF">HQ865_17440</name>
</gene>
<organism evidence="5 6">
    <name type="scientific">Mucilaginibacter mali</name>
    <dbReference type="NCBI Taxonomy" id="2740462"/>
    <lineage>
        <taxon>Bacteria</taxon>
        <taxon>Pseudomonadati</taxon>
        <taxon>Bacteroidota</taxon>
        <taxon>Sphingobacteriia</taxon>
        <taxon>Sphingobacteriales</taxon>
        <taxon>Sphingobacteriaceae</taxon>
        <taxon>Mucilaginibacter</taxon>
    </lineage>
</organism>
<dbReference type="GO" id="GO:0046854">
    <property type="term" value="P:phosphatidylinositol phosphate biosynthetic process"/>
    <property type="evidence" value="ECO:0007669"/>
    <property type="project" value="InterPro"/>
</dbReference>
<reference evidence="5 6" key="1">
    <citation type="submission" date="2020-05" db="EMBL/GenBank/DDBJ databases">
        <title>Mucilaginibacter mali sp. nov.</title>
        <authorList>
            <person name="Kim H.S."/>
            <person name="Lee K.C."/>
            <person name="Suh M.K."/>
            <person name="Kim J.-S."/>
            <person name="Han K.-I."/>
            <person name="Eom M.K."/>
            <person name="Shin Y.K."/>
            <person name="Lee J.-S."/>
        </authorList>
    </citation>
    <scope>NUCLEOTIDE SEQUENCE [LARGE SCALE GENOMIC DNA]</scope>
    <source>
        <strain evidence="5 6">G2-14</strain>
    </source>
</reference>
<evidence type="ECO:0000256" key="1">
    <source>
        <dbReference type="ARBA" id="ARBA00022723"/>
    </source>
</evidence>
<dbReference type="InterPro" id="IPR020583">
    <property type="entry name" value="Inositol_monoP_metal-BS"/>
</dbReference>
<sequence length="251" mass="27371">MRANEQSFEHELSLAVKAAHEAGAFLLKCKQQPIIVNSSINKDIKLEADVLSEKMITDILLAGSTHNILSEESGYITKDNDSGYFWIVDPLDGSLNFSRQIDICGVSIGLWKDNEPVLGVIYDFIHDQMYTGIVGQYAACNGIPINVSSISEKKVSILATGFPVYSDQDKESLNLFIDDVQQYKKVRLLGSAALSLVHVAKGSIEAYKEKNIAIWDVAAGLAILIAAGGKAEYPMGKGKHYLNVYATNGIV</sequence>
<keyword evidence="1 4" id="KW-0479">Metal-binding</keyword>
<dbReference type="InterPro" id="IPR020550">
    <property type="entry name" value="Inositol_monophosphatase_CS"/>
</dbReference>
<dbReference type="PROSITE" id="PS00630">
    <property type="entry name" value="IMP_2"/>
    <property type="match status" value="1"/>
</dbReference>
<dbReference type="GO" id="GO:0008934">
    <property type="term" value="F:inositol monophosphate 1-phosphatase activity"/>
    <property type="evidence" value="ECO:0007669"/>
    <property type="project" value="TreeGrafter"/>
</dbReference>
<evidence type="ECO:0000256" key="4">
    <source>
        <dbReference type="PIRSR" id="PIRSR600760-2"/>
    </source>
</evidence>
<keyword evidence="3 4" id="KW-0460">Magnesium</keyword>
<proteinExistence type="predicted"/>
<feature type="binding site" evidence="4">
    <location>
        <position position="71"/>
    </location>
    <ligand>
        <name>Mg(2+)</name>
        <dbReference type="ChEBI" id="CHEBI:18420"/>
        <label>1</label>
        <note>catalytic</note>
    </ligand>
</feature>
<feature type="binding site" evidence="4">
    <location>
        <position position="91"/>
    </location>
    <ligand>
        <name>Mg(2+)</name>
        <dbReference type="ChEBI" id="CHEBI:18420"/>
        <label>1</label>
        <note>catalytic</note>
    </ligand>
</feature>
<dbReference type="Gene3D" id="3.40.190.80">
    <property type="match status" value="1"/>
</dbReference>
<dbReference type="InterPro" id="IPR000760">
    <property type="entry name" value="Inositol_monophosphatase-like"/>
</dbReference>
<dbReference type="GO" id="GO:0007165">
    <property type="term" value="P:signal transduction"/>
    <property type="evidence" value="ECO:0007669"/>
    <property type="project" value="TreeGrafter"/>
</dbReference>
<dbReference type="EMBL" id="CP054139">
    <property type="protein sequence ID" value="QKJ31474.1"/>
    <property type="molecule type" value="Genomic_DNA"/>
</dbReference>
<protein>
    <submittedName>
        <fullName evidence="5">Inositol monophosphatase</fullName>
    </submittedName>
</protein>
<comment type="cofactor">
    <cofactor evidence="4">
        <name>Mg(2+)</name>
        <dbReference type="ChEBI" id="CHEBI:18420"/>
    </cofactor>
</comment>
<evidence type="ECO:0000313" key="5">
    <source>
        <dbReference type="EMBL" id="QKJ31474.1"/>
    </source>
</evidence>
<keyword evidence="2" id="KW-0378">Hydrolase</keyword>
<feature type="binding site" evidence="4">
    <location>
        <position position="216"/>
    </location>
    <ligand>
        <name>Mg(2+)</name>
        <dbReference type="ChEBI" id="CHEBI:18420"/>
        <label>1</label>
        <note>catalytic</note>
    </ligand>
</feature>
<dbReference type="KEGG" id="mmab:HQ865_17440"/>
<dbReference type="Proteomes" id="UP000505355">
    <property type="component" value="Chromosome"/>
</dbReference>